<dbReference type="AlphaFoldDB" id="A0A1I0NKX0"/>
<evidence type="ECO:0000313" key="2">
    <source>
        <dbReference type="Proteomes" id="UP000199469"/>
    </source>
</evidence>
<sequence>MIINETLLLEYGADYNHYKDNDIIFHARSQPHLFSQVAGA</sequence>
<dbReference type="RefSeq" id="WP_262485633.1">
    <property type="nucleotide sequence ID" value="NZ_FOIU01000001.1"/>
</dbReference>
<evidence type="ECO:0000313" key="1">
    <source>
        <dbReference type="EMBL" id="SEW01914.1"/>
    </source>
</evidence>
<name>A0A1I0NKX0_9FLAO</name>
<accession>A0A1I0NKX0</accession>
<gene>
    <name evidence="1" type="ORF">SAMN05421841_0652</name>
</gene>
<keyword evidence="2" id="KW-1185">Reference proteome</keyword>
<proteinExistence type="predicted"/>
<organism evidence="1 2">
    <name type="scientific">Chryseobacterium wanjuense</name>
    <dbReference type="NCBI Taxonomy" id="356305"/>
    <lineage>
        <taxon>Bacteria</taxon>
        <taxon>Pseudomonadati</taxon>
        <taxon>Bacteroidota</taxon>
        <taxon>Flavobacteriia</taxon>
        <taxon>Flavobacteriales</taxon>
        <taxon>Weeksellaceae</taxon>
        <taxon>Chryseobacterium group</taxon>
        <taxon>Chryseobacterium</taxon>
    </lineage>
</organism>
<reference evidence="2" key="1">
    <citation type="submission" date="2016-10" db="EMBL/GenBank/DDBJ databases">
        <authorList>
            <person name="Varghese N."/>
            <person name="Submissions S."/>
        </authorList>
    </citation>
    <scope>NUCLEOTIDE SEQUENCE [LARGE SCALE GENOMIC DNA]</scope>
    <source>
        <strain evidence="2">DSM 17724</strain>
    </source>
</reference>
<dbReference type="EMBL" id="FOIU01000001">
    <property type="protein sequence ID" value="SEW01914.1"/>
    <property type="molecule type" value="Genomic_DNA"/>
</dbReference>
<dbReference type="Proteomes" id="UP000199469">
    <property type="component" value="Unassembled WGS sequence"/>
</dbReference>
<protein>
    <submittedName>
        <fullName evidence="1">Uncharacterized protein</fullName>
    </submittedName>
</protein>